<dbReference type="Proteomes" id="UP001237642">
    <property type="component" value="Unassembled WGS sequence"/>
</dbReference>
<accession>A0AAD8JH97</accession>
<gene>
    <name evidence="1" type="ORF">POM88_004042</name>
</gene>
<evidence type="ECO:0000313" key="2">
    <source>
        <dbReference type="Proteomes" id="UP001237642"/>
    </source>
</evidence>
<organism evidence="1 2">
    <name type="scientific">Heracleum sosnowskyi</name>
    <dbReference type="NCBI Taxonomy" id="360622"/>
    <lineage>
        <taxon>Eukaryota</taxon>
        <taxon>Viridiplantae</taxon>
        <taxon>Streptophyta</taxon>
        <taxon>Embryophyta</taxon>
        <taxon>Tracheophyta</taxon>
        <taxon>Spermatophyta</taxon>
        <taxon>Magnoliopsida</taxon>
        <taxon>eudicotyledons</taxon>
        <taxon>Gunneridae</taxon>
        <taxon>Pentapetalae</taxon>
        <taxon>asterids</taxon>
        <taxon>campanulids</taxon>
        <taxon>Apiales</taxon>
        <taxon>Apiaceae</taxon>
        <taxon>Apioideae</taxon>
        <taxon>apioid superclade</taxon>
        <taxon>Tordylieae</taxon>
        <taxon>Tordyliinae</taxon>
        <taxon>Heracleum</taxon>
    </lineage>
</organism>
<protein>
    <submittedName>
        <fullName evidence="1">Uncharacterized protein</fullName>
    </submittedName>
</protein>
<reference evidence="1" key="2">
    <citation type="submission" date="2023-05" db="EMBL/GenBank/DDBJ databases">
        <authorList>
            <person name="Schelkunov M.I."/>
        </authorList>
    </citation>
    <scope>NUCLEOTIDE SEQUENCE</scope>
    <source>
        <strain evidence="1">Hsosn_3</strain>
        <tissue evidence="1">Leaf</tissue>
    </source>
</reference>
<evidence type="ECO:0000313" key="1">
    <source>
        <dbReference type="EMBL" id="KAK1404437.1"/>
    </source>
</evidence>
<dbReference type="AlphaFoldDB" id="A0AAD8JH97"/>
<keyword evidence="2" id="KW-1185">Reference proteome</keyword>
<name>A0AAD8JH97_9APIA</name>
<dbReference type="EMBL" id="JAUIZM010000001">
    <property type="protein sequence ID" value="KAK1404437.1"/>
    <property type="molecule type" value="Genomic_DNA"/>
</dbReference>
<reference evidence="1" key="1">
    <citation type="submission" date="2023-02" db="EMBL/GenBank/DDBJ databases">
        <title>Genome of toxic invasive species Heracleum sosnowskyi carries increased number of genes despite the absence of recent whole-genome duplications.</title>
        <authorList>
            <person name="Schelkunov M."/>
            <person name="Shtratnikova V."/>
            <person name="Makarenko M."/>
            <person name="Klepikova A."/>
            <person name="Omelchenko D."/>
            <person name="Novikova G."/>
            <person name="Obukhova E."/>
            <person name="Bogdanov V."/>
            <person name="Penin A."/>
            <person name="Logacheva M."/>
        </authorList>
    </citation>
    <scope>NUCLEOTIDE SEQUENCE</scope>
    <source>
        <strain evidence="1">Hsosn_3</strain>
        <tissue evidence="1">Leaf</tissue>
    </source>
</reference>
<proteinExistence type="predicted"/>
<comment type="caution">
    <text evidence="1">The sequence shown here is derived from an EMBL/GenBank/DDBJ whole genome shotgun (WGS) entry which is preliminary data.</text>
</comment>
<sequence length="100" mass="11409">MTEVENDWEVEVETIDLGPIKVEKRLDRGRRLEVEKDLKIEVETFDLTPVEVEIQIEFQNPSTKISLCWTRCGAVIISAQNDGVRRILFGLLCASCAFVI</sequence>